<dbReference type="PANTHER" id="PTHR10806">
    <property type="entry name" value="SIGNAL PEPTIDASE COMPLEX CATALYTIC SUBUNIT SEC11"/>
    <property type="match status" value="1"/>
</dbReference>
<name>A0A0G1R5K9_9BACT</name>
<accession>A0A0G1R5K9</accession>
<evidence type="ECO:0000313" key="8">
    <source>
        <dbReference type="Proteomes" id="UP000034020"/>
    </source>
</evidence>
<evidence type="ECO:0000256" key="6">
    <source>
        <dbReference type="SAM" id="Phobius"/>
    </source>
</evidence>
<dbReference type="Gene3D" id="2.10.109.10">
    <property type="entry name" value="Umud Fragment, subunit A"/>
    <property type="match status" value="1"/>
</dbReference>
<dbReference type="GO" id="GO:0009003">
    <property type="term" value="F:signal peptidase activity"/>
    <property type="evidence" value="ECO:0007669"/>
    <property type="project" value="UniProtKB-EC"/>
</dbReference>
<dbReference type="GO" id="GO:0006465">
    <property type="term" value="P:signal peptide processing"/>
    <property type="evidence" value="ECO:0007669"/>
    <property type="project" value="UniProtKB-UniRule"/>
</dbReference>
<dbReference type="InterPro" id="IPR001733">
    <property type="entry name" value="Peptidase_S26B"/>
</dbReference>
<evidence type="ECO:0000256" key="2">
    <source>
        <dbReference type="ARBA" id="ARBA00022692"/>
    </source>
</evidence>
<dbReference type="GO" id="GO:0016020">
    <property type="term" value="C:membrane"/>
    <property type="evidence" value="ECO:0007669"/>
    <property type="project" value="UniProtKB-SubCell"/>
</dbReference>
<dbReference type="EC" id="3.4.21.89" evidence="5"/>
<comment type="caution">
    <text evidence="7">The sequence shown here is derived from an EMBL/GenBank/DDBJ whole genome shotgun (WGS) entry which is preliminary data.</text>
</comment>
<dbReference type="GO" id="GO:0004252">
    <property type="term" value="F:serine-type endopeptidase activity"/>
    <property type="evidence" value="ECO:0007669"/>
    <property type="project" value="UniProtKB-UniRule"/>
</dbReference>
<evidence type="ECO:0000256" key="4">
    <source>
        <dbReference type="ARBA" id="ARBA00023136"/>
    </source>
</evidence>
<protein>
    <recommendedName>
        <fullName evidence="5">Signal peptidase I</fullName>
        <ecNumber evidence="5">3.4.21.89</ecNumber>
    </recommendedName>
</protein>
<dbReference type="Proteomes" id="UP000034020">
    <property type="component" value="Unassembled WGS sequence"/>
</dbReference>
<dbReference type="InterPro" id="IPR036286">
    <property type="entry name" value="LexA/Signal_pep-like_sf"/>
</dbReference>
<keyword evidence="3 6" id="KW-1133">Transmembrane helix</keyword>
<keyword evidence="2 6" id="KW-0812">Transmembrane</keyword>
<dbReference type="CDD" id="cd06530">
    <property type="entry name" value="S26_SPase_I"/>
    <property type="match status" value="1"/>
</dbReference>
<sequence length="184" mass="20706">MRNEKISEIYFEYSDLCCDCGGDRLWFTVLLNEKTRHELSHRGDIVIYAAIVGAIVYGLPYYLTKKLGTNYPIAAITSGSMWPVLHIGDLVLIQKIAKEDIKVGDIIVWQNAKGLPAGRQGFTIHRVTKLSEKTLVTKGDGNFTADEPVRYEDVLGRTLMRGKDPLRIPYMGYISVWAALLRAN</sequence>
<evidence type="ECO:0000313" key="7">
    <source>
        <dbReference type="EMBL" id="KKU16155.1"/>
    </source>
</evidence>
<dbReference type="PRINTS" id="PR00728">
    <property type="entry name" value="SIGNALPTASE"/>
</dbReference>
<evidence type="ECO:0000256" key="3">
    <source>
        <dbReference type="ARBA" id="ARBA00022989"/>
    </source>
</evidence>
<organism evidence="7 8">
    <name type="scientific">Candidatus Giovannonibacteria bacterium GW2011_GWB1_45_9b</name>
    <dbReference type="NCBI Taxonomy" id="1618653"/>
    <lineage>
        <taxon>Bacteria</taxon>
        <taxon>Candidatus Giovannoniibacteriota</taxon>
    </lineage>
</organism>
<dbReference type="PANTHER" id="PTHR10806:SF6">
    <property type="entry name" value="SIGNAL PEPTIDASE COMPLEX CATALYTIC SUBUNIT SEC11"/>
    <property type="match status" value="1"/>
</dbReference>
<proteinExistence type="predicted"/>
<gene>
    <name evidence="7" type="ORF">UX24_C0019G0003</name>
</gene>
<reference evidence="7 8" key="1">
    <citation type="journal article" date="2015" name="Nature">
        <title>rRNA introns, odd ribosomes, and small enigmatic genomes across a large radiation of phyla.</title>
        <authorList>
            <person name="Brown C.T."/>
            <person name="Hug L.A."/>
            <person name="Thomas B.C."/>
            <person name="Sharon I."/>
            <person name="Castelle C.J."/>
            <person name="Singh A."/>
            <person name="Wilkins M.J."/>
            <person name="Williams K.H."/>
            <person name="Banfield J.F."/>
        </authorList>
    </citation>
    <scope>NUCLEOTIDE SEQUENCE [LARGE SCALE GENOMIC DNA]</scope>
</reference>
<comment type="subcellular location">
    <subcellularLocation>
        <location evidence="1">Membrane</location>
    </subcellularLocation>
</comment>
<feature type="transmembrane region" description="Helical" evidence="6">
    <location>
        <begin position="45"/>
        <end position="63"/>
    </location>
</feature>
<keyword evidence="4 6" id="KW-0472">Membrane</keyword>
<dbReference type="AlphaFoldDB" id="A0A0G1R5K9"/>
<dbReference type="EMBL" id="LCLL01000019">
    <property type="protein sequence ID" value="KKU16155.1"/>
    <property type="molecule type" value="Genomic_DNA"/>
</dbReference>
<dbReference type="NCBIfam" id="TIGR02228">
    <property type="entry name" value="sigpep_I_arch"/>
    <property type="match status" value="1"/>
</dbReference>
<dbReference type="SUPFAM" id="SSF51306">
    <property type="entry name" value="LexA/Signal peptidase"/>
    <property type="match status" value="1"/>
</dbReference>
<evidence type="ECO:0000256" key="1">
    <source>
        <dbReference type="ARBA" id="ARBA00004370"/>
    </source>
</evidence>
<evidence type="ECO:0000256" key="5">
    <source>
        <dbReference type="NCBIfam" id="TIGR02228"/>
    </source>
</evidence>
<dbReference type="InterPro" id="IPR019533">
    <property type="entry name" value="Peptidase_S26"/>
</dbReference>